<dbReference type="InterPro" id="IPR057247">
    <property type="entry name" value="CARBOXYPEPT_ZN_2"/>
</dbReference>
<dbReference type="AlphaFoldDB" id="N6UA59"/>
<evidence type="ECO:0000256" key="10">
    <source>
        <dbReference type="ARBA" id="ARBA00023157"/>
    </source>
</evidence>
<dbReference type="GO" id="GO:0008270">
    <property type="term" value="F:zinc ion binding"/>
    <property type="evidence" value="ECO:0007669"/>
    <property type="project" value="InterPro"/>
</dbReference>
<evidence type="ECO:0000259" key="13">
    <source>
        <dbReference type="PROSITE" id="PS52035"/>
    </source>
</evidence>
<organism evidence="14">
    <name type="scientific">Dendroctonus ponderosae</name>
    <name type="common">Mountain pine beetle</name>
    <dbReference type="NCBI Taxonomy" id="77166"/>
    <lineage>
        <taxon>Eukaryota</taxon>
        <taxon>Metazoa</taxon>
        <taxon>Ecdysozoa</taxon>
        <taxon>Arthropoda</taxon>
        <taxon>Hexapoda</taxon>
        <taxon>Insecta</taxon>
        <taxon>Pterygota</taxon>
        <taxon>Neoptera</taxon>
        <taxon>Endopterygota</taxon>
        <taxon>Coleoptera</taxon>
        <taxon>Polyphaga</taxon>
        <taxon>Cucujiformia</taxon>
        <taxon>Curculionidae</taxon>
        <taxon>Scolytinae</taxon>
        <taxon>Dendroctonus</taxon>
    </lineage>
</organism>
<evidence type="ECO:0000256" key="12">
    <source>
        <dbReference type="PROSITE-ProRule" id="PRU01379"/>
    </source>
</evidence>
<evidence type="ECO:0000256" key="2">
    <source>
        <dbReference type="ARBA" id="ARBA00005988"/>
    </source>
</evidence>
<proteinExistence type="inferred from homology"/>
<keyword evidence="6" id="KW-0732">Signal</keyword>
<evidence type="ECO:0000256" key="6">
    <source>
        <dbReference type="ARBA" id="ARBA00022729"/>
    </source>
</evidence>
<feature type="domain" description="Peptidase M14" evidence="13">
    <location>
        <begin position="185"/>
        <end position="341"/>
    </location>
</feature>
<keyword evidence="5" id="KW-0479">Metal-binding</keyword>
<dbReference type="FunFam" id="3.30.70.340:FF:000002">
    <property type="entry name" value="Carboxypeptidase A"/>
    <property type="match status" value="1"/>
</dbReference>
<comment type="cofactor">
    <cofactor evidence="1">
        <name>Zn(2+)</name>
        <dbReference type="ChEBI" id="CHEBI:29105"/>
    </cofactor>
</comment>
<evidence type="ECO:0000313" key="14">
    <source>
        <dbReference type="EMBL" id="ENN78585.1"/>
    </source>
</evidence>
<accession>N6UA59</accession>
<dbReference type="GO" id="GO:0006508">
    <property type="term" value="P:proteolysis"/>
    <property type="evidence" value="ECO:0007669"/>
    <property type="project" value="UniProtKB-KW"/>
</dbReference>
<keyword evidence="4" id="KW-0645">Protease</keyword>
<reference evidence="14" key="1">
    <citation type="journal article" date="2013" name="Genome Biol.">
        <title>Draft genome of the mountain pine beetle, Dendroctonus ponderosae Hopkins, a major forest pest.</title>
        <authorList>
            <person name="Keeling C.I."/>
            <person name="Yuen M.M."/>
            <person name="Liao N.Y."/>
            <person name="Docking T.R."/>
            <person name="Chan S.K."/>
            <person name="Taylor G.A."/>
            <person name="Palmquist D.L."/>
            <person name="Jackman S.D."/>
            <person name="Nguyen A."/>
            <person name="Li M."/>
            <person name="Henderson H."/>
            <person name="Janes J.K."/>
            <person name="Zhao Y."/>
            <person name="Pandoh P."/>
            <person name="Moore R."/>
            <person name="Sperling F.A."/>
            <person name="Huber D.P."/>
            <person name="Birol I."/>
            <person name="Jones S.J."/>
            <person name="Bohlmann J."/>
        </authorList>
    </citation>
    <scope>NUCLEOTIDE SEQUENCE</scope>
</reference>
<dbReference type="SUPFAM" id="SSF54897">
    <property type="entry name" value="Protease propeptides/inhibitors"/>
    <property type="match status" value="1"/>
</dbReference>
<dbReference type="PROSITE" id="PS00133">
    <property type="entry name" value="CARBOXYPEPT_ZN_2"/>
    <property type="match status" value="1"/>
</dbReference>
<keyword evidence="10" id="KW-1015">Disulfide bond</keyword>
<dbReference type="PANTHER" id="PTHR11705">
    <property type="entry name" value="PROTEASE FAMILY M14 CARBOXYPEPTIDASE A,B"/>
    <property type="match status" value="1"/>
</dbReference>
<dbReference type="OrthoDB" id="3626597at2759"/>
<dbReference type="EMBL" id="KB740860">
    <property type="protein sequence ID" value="ENN78585.1"/>
    <property type="molecule type" value="Genomic_DNA"/>
</dbReference>
<dbReference type="Pfam" id="PF02244">
    <property type="entry name" value="Propep_M14"/>
    <property type="match status" value="1"/>
</dbReference>
<comment type="similarity">
    <text evidence="2 12">Belongs to the peptidase M14 family.</text>
</comment>
<sequence>MKLFFALLLAIAGSALAEKVSYKNYKVYKITPKNDQALQALRNLDEAVTEFSRFQFWESPSKLGRNATLMVAPEMQESMENMFEDLDIHSQVMIENVQDAINRESPRNARNIARIPVDWTDYNTLDEINEWLESLAVEFPDVITILKPGKSHLGRDIVGVKFDLTPNVEKEVVFMESNIHAREWQWMNGGSSQNPCSEIYAGPRAFSEPSVDVMKDFIASVAENMVAYIDFHSFSQMLLLPFGHTTDPLMNYDEMMEIAEVALEELRQVHGTEYVWGNIAETIYIASGSSMDWVKGEFEVPIAYTYELRDRGLHGFILPADQILPTAEETLVSLLSIFRQYRERHPDGLKLKNKVSGV</sequence>
<dbReference type="Gene3D" id="3.30.70.340">
    <property type="entry name" value="Metallocarboxypeptidase-like"/>
    <property type="match status" value="1"/>
</dbReference>
<evidence type="ECO:0000256" key="8">
    <source>
        <dbReference type="ARBA" id="ARBA00022833"/>
    </source>
</evidence>
<dbReference type="GO" id="GO:0004181">
    <property type="term" value="F:metallocarboxypeptidase activity"/>
    <property type="evidence" value="ECO:0007669"/>
    <property type="project" value="InterPro"/>
</dbReference>
<dbReference type="InterPro" id="IPR003146">
    <property type="entry name" value="M14A_act_pep"/>
</dbReference>
<keyword evidence="8" id="KW-0862">Zinc</keyword>
<protein>
    <recommendedName>
        <fullName evidence="11">Zinc carboxypeptidase A 1</fullName>
    </recommendedName>
</protein>
<dbReference type="GO" id="GO:0005615">
    <property type="term" value="C:extracellular space"/>
    <property type="evidence" value="ECO:0007669"/>
    <property type="project" value="TreeGrafter"/>
</dbReference>
<evidence type="ECO:0000256" key="3">
    <source>
        <dbReference type="ARBA" id="ARBA00022645"/>
    </source>
</evidence>
<dbReference type="InterPro" id="IPR000834">
    <property type="entry name" value="Peptidase_M14"/>
</dbReference>
<dbReference type="PANTHER" id="PTHR11705:SF153">
    <property type="entry name" value="ZINC CARBOXYPEPTIDASE A 1-LIKE PROTEIN"/>
    <property type="match status" value="1"/>
</dbReference>
<evidence type="ECO:0000256" key="4">
    <source>
        <dbReference type="ARBA" id="ARBA00022670"/>
    </source>
</evidence>
<evidence type="ECO:0000256" key="9">
    <source>
        <dbReference type="ARBA" id="ARBA00023049"/>
    </source>
</evidence>
<evidence type="ECO:0000256" key="5">
    <source>
        <dbReference type="ARBA" id="ARBA00022723"/>
    </source>
</evidence>
<evidence type="ECO:0000256" key="11">
    <source>
        <dbReference type="ARBA" id="ARBA00069039"/>
    </source>
</evidence>
<dbReference type="SUPFAM" id="SSF53187">
    <property type="entry name" value="Zn-dependent exopeptidases"/>
    <property type="match status" value="1"/>
</dbReference>
<name>N6UA59_DENPD</name>
<dbReference type="SMART" id="SM00631">
    <property type="entry name" value="Zn_pept"/>
    <property type="match status" value="1"/>
</dbReference>
<evidence type="ECO:0000256" key="7">
    <source>
        <dbReference type="ARBA" id="ARBA00022801"/>
    </source>
</evidence>
<dbReference type="Pfam" id="PF00246">
    <property type="entry name" value="Peptidase_M14"/>
    <property type="match status" value="2"/>
</dbReference>
<feature type="active site" description="Proton donor/acceptor" evidence="12">
    <location>
        <position position="307"/>
    </location>
</feature>
<gene>
    <name evidence="14" type="ORF">YQE_04953</name>
</gene>
<keyword evidence="9" id="KW-0482">Metalloprotease</keyword>
<dbReference type="InterPro" id="IPR036990">
    <property type="entry name" value="M14A-like_propep"/>
</dbReference>
<feature type="non-terminal residue" evidence="14">
    <location>
        <position position="1"/>
    </location>
</feature>
<dbReference type="PROSITE" id="PS52035">
    <property type="entry name" value="PEPTIDASE_M14"/>
    <property type="match status" value="1"/>
</dbReference>
<keyword evidence="7" id="KW-0378">Hydrolase</keyword>
<evidence type="ECO:0000256" key="1">
    <source>
        <dbReference type="ARBA" id="ARBA00001947"/>
    </source>
</evidence>
<keyword evidence="3" id="KW-0121">Carboxypeptidase</keyword>
<dbReference type="Gene3D" id="3.40.630.10">
    <property type="entry name" value="Zn peptidases"/>
    <property type="match status" value="2"/>
</dbReference>
<dbReference type="FunFam" id="3.40.630.10:FF:000084">
    <property type="entry name" value="Carboxypeptidase B2"/>
    <property type="match status" value="1"/>
</dbReference>